<evidence type="ECO:0000259" key="8">
    <source>
        <dbReference type="SMART" id="SM01360"/>
    </source>
</evidence>
<proteinExistence type="inferred from homology"/>
<dbReference type="Pfam" id="PF07678">
    <property type="entry name" value="TED_complement"/>
    <property type="match status" value="1"/>
</dbReference>
<dbReference type="Gene3D" id="1.50.10.20">
    <property type="match status" value="1"/>
</dbReference>
<dbReference type="SMART" id="SM01359">
    <property type="entry name" value="A2M_N_2"/>
    <property type="match status" value="1"/>
</dbReference>
<dbReference type="SUPFAM" id="SSF54523">
    <property type="entry name" value="Pili subunits"/>
    <property type="match status" value="1"/>
</dbReference>
<evidence type="ECO:0000256" key="5">
    <source>
        <dbReference type="SAM" id="MobiDB-lite"/>
    </source>
</evidence>
<keyword evidence="11" id="KW-1185">Reference proteome</keyword>
<dbReference type="SMART" id="SM01361">
    <property type="entry name" value="A2M_recep"/>
    <property type="match status" value="1"/>
</dbReference>
<keyword evidence="3" id="KW-0882">Thioester bond</keyword>
<dbReference type="Pfam" id="PF00207">
    <property type="entry name" value="A2M"/>
    <property type="match status" value="1"/>
</dbReference>
<evidence type="ECO:0000256" key="6">
    <source>
        <dbReference type="SAM" id="Phobius"/>
    </source>
</evidence>
<evidence type="ECO:0000256" key="4">
    <source>
        <dbReference type="ARBA" id="ARBA00023157"/>
    </source>
</evidence>
<keyword evidence="2" id="KW-0732">Signal</keyword>
<dbReference type="InterPro" id="IPR050473">
    <property type="entry name" value="A2M/Complement_sys"/>
</dbReference>
<dbReference type="InterPro" id="IPR041555">
    <property type="entry name" value="MG3"/>
</dbReference>
<dbReference type="InterPro" id="IPR001599">
    <property type="entry name" value="Macroglobln_a2"/>
</dbReference>
<dbReference type="InterPro" id="IPR045584">
    <property type="entry name" value="Pilin-like"/>
</dbReference>
<dbReference type="Gene3D" id="2.60.40.1940">
    <property type="match status" value="1"/>
</dbReference>
<dbReference type="Pfam" id="PF07677">
    <property type="entry name" value="A2M_recep"/>
    <property type="match status" value="1"/>
</dbReference>
<keyword evidence="6" id="KW-0472">Membrane</keyword>
<dbReference type="InterPro" id="IPR011626">
    <property type="entry name" value="Alpha-macroglobulin_TED"/>
</dbReference>
<dbReference type="InterPro" id="IPR036595">
    <property type="entry name" value="A-macroglobulin_rcpt-bd_sf"/>
</dbReference>
<accession>B9XQ65</accession>
<dbReference type="SUPFAM" id="SSF49410">
    <property type="entry name" value="Alpha-macroglobulin receptor domain"/>
    <property type="match status" value="1"/>
</dbReference>
<sequence>MNQHSQNDPKHSSSPHGAPNRKPIGSLLAKGLILAILAVTVYSIYVAVHEPDPQETVFLGQTKLASASPAAFRILVRHRATGSPVQNAKVGLNLSSKFHSTINLGTFYTGADGSLGDNINIPDLPPGSYQLTVDVSSRLGRDKLIEKMEVQHAVRILLSSDKPIYQPGQTIRLRSLVSNTRTQAPFTNEPVTFEVSDPKGNKVFKETHKVSSFGIASADFVLASELNLGNYTIRAISGTATTESSIQVKRYVLPKFKVNITTDKTYYLPGYNVAGKIQVKYFFGKPVANASVKLKVTSLQEKSFAAFEIPGTTDSSGNFSFQFVAPDFFAGMPQNNLQAFLDLNVEVTDTAGHQEQTASSLTVTQSELDLAVVPDGGRVVPGVENLLYVLTTYPDGQPAICKVFLAGASYQSDAQGVCVIKFFPAEINPLLELQALDNTGKKARLNYYPEVKADTSPLLLRTDKAIYDAGQSANLTILSTNKNNTVFIDVIRDGQMVLTKSVVLKNHQAQYSLPLPTSLVGVLKIHAYLITDDGDDLGLSRIIYINPTSNLKIQALASKPVYRPGEVAKVELSVTDAQGRPAPSALGISAVDESVFALHGNHPGLLQHFLDAESDLLKPRFQLKSFSDPSPLLLGPAPNQTLAQAYFSSLESEPPNPAMENLIGNDQLPRKVLDHVRSMRGTPDYERLRKDPYFAGILQRIENGVGYYDLREATGPSKLRIVESKRKAYFHNLKGAVLTIAGAALFLLLMFLVLRSAYSGEILMVVAILAIIAILAGLLMPALAKAKQKASRISLINDLKQIDLANRMAEEDRKDAGGANSAPRVRRDFPETLFWQPQLITDDQGKASLEIPLADSITTWRTTIDAVDHHGKLGGTELPIAVFQDFFVDLDLPVSLSLNDEVSMSVTCYNYLNESQDIHLKLAHSDWFYSPSAEATLHLGPNEVKSVHFSLKTLRVGTHSLRVTAKGRKLSDAIEREIKVLPTGDQIELTKNDFLKDGFTSVFNVPATAIPGSQSLWLKFYPSRFSEIVEGLDGILEAPHGCFEQTSSTTYPNVLVLEYLKRMGRLTPATELKAKSFINEGYQRLISFEVPGGGFEWFGHTPAHVGLTAYGILEFKDMSRVHPVDQALIDRTVKWLSAQQMTDGSWSSSAGLDSWSKFDAVTPYVAWALAEAGDNSQNLEKALAYLQSHENEFSTVYAKALVANAFLAHDRADSYGRKLAAELKQTAHLDNNKSIHWTSAGTSLSYSRGADLEVETSALCAMALMKAGLWPESVKQALTWISAHKTRNGTWGSTQATILAMRALIEGSTTSLGQEFDSTVTLSSNGKPIHTFHLNKQNSDVMQQIDLTKYLRSGENRIDLHQVPAGELPFQLTGVYWLPSSPSTIPPKVAETGNPQPLEIVLNYDRTTLAVNDQLQCTATVKNSSGSLINMAIIDLSIPPGFEVDSSDFQSLLAAGKIEKFEATANQVVLYLRELSASVPFTFSYSLRARYPLRIQTSPSTVYEYYQSRNRAQSRSITLEVAKE</sequence>
<dbReference type="Pfam" id="PF07703">
    <property type="entry name" value="A2M_BRD"/>
    <property type="match status" value="1"/>
</dbReference>
<dbReference type="InterPro" id="IPR047565">
    <property type="entry name" value="Alpha-macroglob_thiol-ester_cl"/>
</dbReference>
<evidence type="ECO:0000256" key="1">
    <source>
        <dbReference type="ARBA" id="ARBA00010556"/>
    </source>
</evidence>
<dbReference type="GO" id="GO:0005615">
    <property type="term" value="C:extracellular space"/>
    <property type="evidence" value="ECO:0007669"/>
    <property type="project" value="InterPro"/>
</dbReference>
<evidence type="ECO:0000256" key="2">
    <source>
        <dbReference type="ARBA" id="ARBA00022729"/>
    </source>
</evidence>
<dbReference type="InterPro" id="IPR008930">
    <property type="entry name" value="Terpenoid_cyclase/PrenylTrfase"/>
</dbReference>
<dbReference type="Proteomes" id="UP000003688">
    <property type="component" value="Unassembled WGS sequence"/>
</dbReference>
<dbReference type="STRING" id="320771.Cflav_PD0948"/>
<feature type="transmembrane region" description="Helical" evidence="6">
    <location>
        <begin position="762"/>
        <end position="784"/>
    </location>
</feature>
<comment type="caution">
    <text evidence="10">The sequence shown here is derived from an EMBL/GenBank/DDBJ whole genome shotgun (WGS) entry which is preliminary data.</text>
</comment>
<keyword evidence="6" id="KW-1133">Transmembrane helix</keyword>
<dbReference type="RefSeq" id="WP_007417951.1">
    <property type="nucleotide sequence ID" value="NZ_ABOX02000052.1"/>
</dbReference>
<evidence type="ECO:0000259" key="7">
    <source>
        <dbReference type="SMART" id="SM01359"/>
    </source>
</evidence>
<feature type="domain" description="Alpha-macroglobulin receptor-binding" evidence="9">
    <location>
        <begin position="1429"/>
        <end position="1516"/>
    </location>
</feature>
<feature type="domain" description="Alpha-2-macroglobulin bait region" evidence="7">
    <location>
        <begin position="458"/>
        <end position="598"/>
    </location>
</feature>
<evidence type="ECO:0000259" key="9">
    <source>
        <dbReference type="SMART" id="SM01361"/>
    </source>
</evidence>
<evidence type="ECO:0000313" key="10">
    <source>
        <dbReference type="EMBL" id="EEF57983.1"/>
    </source>
</evidence>
<keyword evidence="6" id="KW-0812">Transmembrane</keyword>
<dbReference type="PANTHER" id="PTHR11412">
    <property type="entry name" value="MACROGLOBULIN / COMPLEMENT"/>
    <property type="match status" value="1"/>
</dbReference>
<dbReference type="CDD" id="cd02891">
    <property type="entry name" value="A2M_like"/>
    <property type="match status" value="1"/>
</dbReference>
<dbReference type="SMART" id="SM01360">
    <property type="entry name" value="A2M"/>
    <property type="match status" value="1"/>
</dbReference>
<dbReference type="Gene3D" id="2.20.130.20">
    <property type="match status" value="1"/>
</dbReference>
<dbReference type="GO" id="GO:0004866">
    <property type="term" value="F:endopeptidase inhibitor activity"/>
    <property type="evidence" value="ECO:0007669"/>
    <property type="project" value="InterPro"/>
</dbReference>
<feature type="transmembrane region" description="Helical" evidence="6">
    <location>
        <begin position="27"/>
        <end position="48"/>
    </location>
</feature>
<evidence type="ECO:0000313" key="11">
    <source>
        <dbReference type="Proteomes" id="UP000003688"/>
    </source>
</evidence>
<dbReference type="PANTHER" id="PTHR11412:SF136">
    <property type="entry name" value="CD109 ANTIGEN"/>
    <property type="match status" value="1"/>
</dbReference>
<dbReference type="Gene3D" id="2.60.40.10">
    <property type="entry name" value="Immunoglobulins"/>
    <property type="match status" value="1"/>
</dbReference>
<evidence type="ECO:0000256" key="3">
    <source>
        <dbReference type="ARBA" id="ARBA00022966"/>
    </source>
</evidence>
<feature type="domain" description="Alpha-2-macroglobulin" evidence="8">
    <location>
        <begin position="832"/>
        <end position="922"/>
    </location>
</feature>
<gene>
    <name evidence="10" type="ORF">Cflav_PD0948</name>
</gene>
<name>B9XQ65_PEDPL</name>
<comment type="similarity">
    <text evidence="1">Belongs to the protease inhibitor I39 (alpha-2-macroglobulin) family. Bacterial alpha-2-macroglobulin subfamily.</text>
</comment>
<dbReference type="InterPro" id="IPR009048">
    <property type="entry name" value="A-macroglobulin_rcpt-bd"/>
</dbReference>
<dbReference type="Gene3D" id="2.60.40.690">
    <property type="entry name" value="Alpha-macroglobulin, receptor-binding domain"/>
    <property type="match status" value="1"/>
</dbReference>
<protein>
    <submittedName>
        <fullName evidence="10">Alpha-2-macroglobulin domain protein</fullName>
    </submittedName>
</protein>
<reference evidence="10 11" key="1">
    <citation type="journal article" date="2011" name="J. Bacteriol.">
        <title>Genome sequence of 'Pedosphaera parvula' Ellin514, an aerobic Verrucomicrobial isolate from pasture soil.</title>
        <authorList>
            <person name="Kant R."/>
            <person name="van Passel M.W."/>
            <person name="Sangwan P."/>
            <person name="Palva A."/>
            <person name="Lucas S."/>
            <person name="Copeland A."/>
            <person name="Lapidus A."/>
            <person name="Glavina Del Rio T."/>
            <person name="Dalin E."/>
            <person name="Tice H."/>
            <person name="Bruce D."/>
            <person name="Goodwin L."/>
            <person name="Pitluck S."/>
            <person name="Chertkov O."/>
            <person name="Larimer F.W."/>
            <person name="Land M.L."/>
            <person name="Hauser L."/>
            <person name="Brettin T.S."/>
            <person name="Detter J.C."/>
            <person name="Han S."/>
            <person name="de Vos W.M."/>
            <person name="Janssen P.H."/>
            <person name="Smidt H."/>
        </authorList>
    </citation>
    <scope>NUCLEOTIDE SEQUENCE [LARGE SCALE GENOMIC DNA]</scope>
    <source>
        <strain evidence="10 11">Ellin514</strain>
    </source>
</reference>
<dbReference type="SUPFAM" id="SSF48239">
    <property type="entry name" value="Terpenoid cyclases/Protein prenyltransferases"/>
    <property type="match status" value="1"/>
</dbReference>
<keyword evidence="4" id="KW-1015">Disulfide bond</keyword>
<feature type="transmembrane region" description="Helical" evidence="6">
    <location>
        <begin position="735"/>
        <end position="755"/>
    </location>
</feature>
<dbReference type="InterPro" id="IPR002890">
    <property type="entry name" value="MG2"/>
</dbReference>
<dbReference type="SMART" id="SM01419">
    <property type="entry name" value="Thiol-ester_cl"/>
    <property type="match status" value="1"/>
</dbReference>
<dbReference type="OrthoDB" id="9784836at2"/>
<dbReference type="Pfam" id="PF01835">
    <property type="entry name" value="MG2"/>
    <property type="match status" value="1"/>
</dbReference>
<dbReference type="Pfam" id="PF17791">
    <property type="entry name" value="MG3"/>
    <property type="match status" value="1"/>
</dbReference>
<dbReference type="InterPro" id="IPR011625">
    <property type="entry name" value="A2M_N_BRD"/>
</dbReference>
<dbReference type="InterPro" id="IPR013783">
    <property type="entry name" value="Ig-like_fold"/>
</dbReference>
<dbReference type="EMBL" id="ABOX02000052">
    <property type="protein sequence ID" value="EEF57983.1"/>
    <property type="molecule type" value="Genomic_DNA"/>
</dbReference>
<feature type="region of interest" description="Disordered" evidence="5">
    <location>
        <begin position="1"/>
        <end position="21"/>
    </location>
</feature>
<organism evidence="10 11">
    <name type="scientific">Pedosphaera parvula (strain Ellin514)</name>
    <dbReference type="NCBI Taxonomy" id="320771"/>
    <lineage>
        <taxon>Bacteria</taxon>
        <taxon>Pseudomonadati</taxon>
        <taxon>Verrucomicrobiota</taxon>
        <taxon>Pedosphaerae</taxon>
        <taxon>Pedosphaerales</taxon>
        <taxon>Pedosphaeraceae</taxon>
        <taxon>Pedosphaera</taxon>
    </lineage>
</organism>
<dbReference type="Gene3D" id="2.60.40.1930">
    <property type="match status" value="1"/>
</dbReference>